<evidence type="ECO:0000313" key="2">
    <source>
        <dbReference type="EMBL" id="KAE9587423.1"/>
    </source>
</evidence>
<dbReference type="PANTHER" id="PTHR33127">
    <property type="entry name" value="TRANSMEMBRANE PROTEIN"/>
    <property type="match status" value="1"/>
</dbReference>
<evidence type="ECO:0000313" key="3">
    <source>
        <dbReference type="Proteomes" id="UP000447434"/>
    </source>
</evidence>
<sequence>MANPWYQNQSHNLLPTEHYPWVVFPSDQNLKNQIFCSLSHPHKIFKKSIPELHGAIKIVAHCSDWLLLCKGNTASHYSLWNPTISNSIQLPPLSLKPDAELVSWALSSTPLNGDPNNCMVLLFDKFHRSIIFIRPCVNYKTWVELPYAQLMRDIGVVDDDDYDFLEHCVSCNGKLYAMSFGLSRVVSINVDKDDQLVIESLPCMQPNSRSHAIRASKFMAELGGELFLIRIFYGGTMLIDTSEVIDVHIFKLDFYSMVWNSAKDLMGGTIFFDGCHAFSCAAASGNEVECDSIYFSMPQDMGWFNCFNLKICYLQVNLPCPIPLEFCGPPMFFMPPSNVRLSGNHRQVQNKLCKENEVGKCNVKILGKQDNREESEVATTKFNDLPLSVVKLIANSLSLFDCILNFRVASRDCWVATPPLGRKQALEKLEGSPLSPWLFISTNMNVHNFIDPKHAYRFLMTIPQTLVKSQLRCLKQCWMMMSDSENSVSFYNPFTKAIIDIDIPTQLPQKFSTSYVMCFSTLPTSPGCLIMGLNEIFQHGIVVMLAVIRNEGFEWHTFWLRCQFSVNQGCPIFFNGAFYVLGQEGNLLVIQYEGEGIDEDNIHWSIINSKIPCECDRQSYILEWNEKIACVLVGPMGTWVQVFKFNNTTITWESVESLGDYSFFVSRTSCIAIEGKSLGMQNRIYFPRVQDDCVLYYSLETRKLHYDREGYLDDFHNTKEQLRSGWFDPRCF</sequence>
<dbReference type="EMBL" id="WOCE01000023">
    <property type="protein sequence ID" value="KAE9587423.1"/>
    <property type="molecule type" value="Genomic_DNA"/>
</dbReference>
<feature type="domain" description="KIB1-4 beta-propeller" evidence="1">
    <location>
        <begin position="37"/>
        <end position="305"/>
    </location>
</feature>
<name>A0A6A5LYH2_LUPAL</name>
<dbReference type="Proteomes" id="UP000447434">
    <property type="component" value="Chromosome 23"/>
</dbReference>
<dbReference type="PANTHER" id="PTHR33127:SF35">
    <property type="entry name" value="F-BOX DOMAIN-CONTAINING PROTEIN"/>
    <property type="match status" value="1"/>
</dbReference>
<feature type="domain" description="KIB1-4 beta-propeller" evidence="1">
    <location>
        <begin position="460"/>
        <end position="691"/>
    </location>
</feature>
<proteinExistence type="predicted"/>
<gene>
    <name evidence="2" type="ORF">Lalb_Chr23g0273461</name>
</gene>
<evidence type="ECO:0000259" key="1">
    <source>
        <dbReference type="Pfam" id="PF03478"/>
    </source>
</evidence>
<keyword evidence="3" id="KW-1185">Reference proteome</keyword>
<dbReference type="InterPro" id="IPR005174">
    <property type="entry name" value="KIB1-4_b-propeller"/>
</dbReference>
<protein>
    <recommendedName>
        <fullName evidence="1">KIB1-4 beta-propeller domain-containing protein</fullName>
    </recommendedName>
</protein>
<organism evidence="2 3">
    <name type="scientific">Lupinus albus</name>
    <name type="common">White lupine</name>
    <name type="synonym">Lupinus termis</name>
    <dbReference type="NCBI Taxonomy" id="3870"/>
    <lineage>
        <taxon>Eukaryota</taxon>
        <taxon>Viridiplantae</taxon>
        <taxon>Streptophyta</taxon>
        <taxon>Embryophyta</taxon>
        <taxon>Tracheophyta</taxon>
        <taxon>Spermatophyta</taxon>
        <taxon>Magnoliopsida</taxon>
        <taxon>eudicotyledons</taxon>
        <taxon>Gunneridae</taxon>
        <taxon>Pentapetalae</taxon>
        <taxon>rosids</taxon>
        <taxon>fabids</taxon>
        <taxon>Fabales</taxon>
        <taxon>Fabaceae</taxon>
        <taxon>Papilionoideae</taxon>
        <taxon>50 kb inversion clade</taxon>
        <taxon>genistoids sensu lato</taxon>
        <taxon>core genistoids</taxon>
        <taxon>Genisteae</taxon>
        <taxon>Lupinus</taxon>
    </lineage>
</organism>
<dbReference type="Pfam" id="PF03478">
    <property type="entry name" value="Beta-prop_KIB1-4"/>
    <property type="match status" value="2"/>
</dbReference>
<accession>A0A6A5LYH2</accession>
<comment type="caution">
    <text evidence="2">The sequence shown here is derived from an EMBL/GenBank/DDBJ whole genome shotgun (WGS) entry which is preliminary data.</text>
</comment>
<dbReference type="AlphaFoldDB" id="A0A6A5LYH2"/>
<reference evidence="3" key="1">
    <citation type="journal article" date="2020" name="Nat. Commun.">
        <title>Genome sequence of the cluster root forming white lupin.</title>
        <authorList>
            <person name="Hufnagel B."/>
            <person name="Marques A."/>
            <person name="Soriano A."/>
            <person name="Marques L."/>
            <person name="Divol F."/>
            <person name="Doumas P."/>
            <person name="Sallet E."/>
            <person name="Mancinotti D."/>
            <person name="Carrere S."/>
            <person name="Marande W."/>
            <person name="Arribat S."/>
            <person name="Keller J."/>
            <person name="Huneau C."/>
            <person name="Blein T."/>
            <person name="Aime D."/>
            <person name="Laguerre M."/>
            <person name="Taylor J."/>
            <person name="Schubert V."/>
            <person name="Nelson M."/>
            <person name="Geu-Flores F."/>
            <person name="Crespi M."/>
            <person name="Gallardo-Guerrero K."/>
            <person name="Delaux P.-M."/>
            <person name="Salse J."/>
            <person name="Berges H."/>
            <person name="Guyot R."/>
            <person name="Gouzy J."/>
            <person name="Peret B."/>
        </authorList>
    </citation>
    <scope>NUCLEOTIDE SEQUENCE [LARGE SCALE GENOMIC DNA]</scope>
    <source>
        <strain evidence="3">cv. Amiga</strain>
    </source>
</reference>
<dbReference type="OrthoDB" id="1337106at2759"/>